<sequence>MFLIAKIVRGRRLLHELEQREKNQAAAAALEAAHSITQVSRRLAARHQQMSGDVAENADEVKTNQKTERRKSGRRKTHTGGSVDLSLNSTDRLSIRRTSSMPSLCDGVPRPMVSPLKHYNYDDKLNRLQRRALRFTWHRLHTRNGGKRVENVFEEVYDRLIKVLPSLKDIFTTRMFLCAMSRNETASLRDHARVTVKMLDLALKSIDVENSKREDTGSPLDPKIIGRAHGLLRPYGLTGQHWEKLGEIIIDVVLAQEAVRDLPGAGQAWVIFTACLVDQMRAGFDECRGTNQGLTKRNTVLHNATKHLYDLEQLKWDRQNMTDTTLLSSAAPSTSNDDGTNPEAMTSQQCSVDMPVTYDIHGRRNVQQIKRKSSKACTRNETEEVNEFDVTTASSEQTSSRRRQSNLDAPASTTSTNRNS</sequence>
<dbReference type="PANTHER" id="PTHR46458">
    <property type="entry name" value="BLR2807 PROTEIN"/>
    <property type="match status" value="1"/>
</dbReference>
<evidence type="ECO:0000256" key="4">
    <source>
        <dbReference type="SAM" id="MobiDB-lite"/>
    </source>
</evidence>
<protein>
    <recommendedName>
        <fullName evidence="7">Globin family profile domain-containing protein</fullName>
    </recommendedName>
</protein>
<keyword evidence="3" id="KW-0408">Iron</keyword>
<evidence type="ECO:0000256" key="3">
    <source>
        <dbReference type="ARBA" id="ARBA00023004"/>
    </source>
</evidence>
<feature type="region of interest" description="Disordered" evidence="4">
    <location>
        <begin position="328"/>
        <end position="347"/>
    </location>
</feature>
<dbReference type="Gene3D" id="1.10.490.10">
    <property type="entry name" value="Globins"/>
    <property type="match status" value="1"/>
</dbReference>
<dbReference type="InterPro" id="IPR012292">
    <property type="entry name" value="Globin/Proto"/>
</dbReference>
<feature type="compositionally biased region" description="Polar residues" evidence="4">
    <location>
        <begin position="411"/>
        <end position="420"/>
    </location>
</feature>
<comment type="caution">
    <text evidence="5">The sequence shown here is derived from an EMBL/GenBank/DDBJ whole genome shotgun (WGS) entry which is preliminary data.</text>
</comment>
<keyword evidence="1" id="KW-0349">Heme</keyword>
<reference evidence="5" key="1">
    <citation type="submission" date="2021-06" db="EMBL/GenBank/DDBJ databases">
        <title>Parelaphostrongylus tenuis whole genome reference sequence.</title>
        <authorList>
            <person name="Garwood T.J."/>
            <person name="Larsen P.A."/>
            <person name="Fountain-Jones N.M."/>
            <person name="Garbe J.R."/>
            <person name="Macchietto M.G."/>
            <person name="Kania S.A."/>
            <person name="Gerhold R.W."/>
            <person name="Richards J.E."/>
            <person name="Wolf T.M."/>
        </authorList>
    </citation>
    <scope>NUCLEOTIDE SEQUENCE</scope>
    <source>
        <strain evidence="5">MNPRO001-30</strain>
        <tissue evidence="5">Meninges</tissue>
    </source>
</reference>
<organism evidence="5 6">
    <name type="scientific">Parelaphostrongylus tenuis</name>
    <name type="common">Meningeal worm</name>
    <dbReference type="NCBI Taxonomy" id="148309"/>
    <lineage>
        <taxon>Eukaryota</taxon>
        <taxon>Metazoa</taxon>
        <taxon>Ecdysozoa</taxon>
        <taxon>Nematoda</taxon>
        <taxon>Chromadorea</taxon>
        <taxon>Rhabditida</taxon>
        <taxon>Rhabditina</taxon>
        <taxon>Rhabditomorpha</taxon>
        <taxon>Strongyloidea</taxon>
        <taxon>Metastrongylidae</taxon>
        <taxon>Parelaphostrongylus</taxon>
    </lineage>
</organism>
<keyword evidence="2" id="KW-0479">Metal-binding</keyword>
<dbReference type="CDD" id="cd01040">
    <property type="entry name" value="Mb-like"/>
    <property type="match status" value="1"/>
</dbReference>
<evidence type="ECO:0000256" key="2">
    <source>
        <dbReference type="ARBA" id="ARBA00022723"/>
    </source>
</evidence>
<gene>
    <name evidence="5" type="ORF">KIN20_009602</name>
</gene>
<dbReference type="SUPFAM" id="SSF46458">
    <property type="entry name" value="Globin-like"/>
    <property type="match status" value="1"/>
</dbReference>
<evidence type="ECO:0008006" key="7">
    <source>
        <dbReference type="Google" id="ProtNLM"/>
    </source>
</evidence>
<dbReference type="InterPro" id="IPR009050">
    <property type="entry name" value="Globin-like_sf"/>
</dbReference>
<evidence type="ECO:0000313" key="6">
    <source>
        <dbReference type="Proteomes" id="UP001196413"/>
    </source>
</evidence>
<dbReference type="PANTHER" id="PTHR46458:SF18">
    <property type="entry name" value="GLOBIN DOMAIN-CONTAINING PROTEIN"/>
    <property type="match status" value="1"/>
</dbReference>
<dbReference type="AlphaFoldDB" id="A0AAD5MS08"/>
<dbReference type="InterPro" id="IPR044399">
    <property type="entry name" value="Mb-like_M"/>
</dbReference>
<dbReference type="GO" id="GO:0046872">
    <property type="term" value="F:metal ion binding"/>
    <property type="evidence" value="ECO:0007669"/>
    <property type="project" value="UniProtKB-KW"/>
</dbReference>
<feature type="region of interest" description="Disordered" evidence="4">
    <location>
        <begin position="41"/>
        <end position="86"/>
    </location>
</feature>
<evidence type="ECO:0000256" key="1">
    <source>
        <dbReference type="ARBA" id="ARBA00022617"/>
    </source>
</evidence>
<feature type="compositionally biased region" description="Polar residues" evidence="4">
    <location>
        <begin position="336"/>
        <end position="347"/>
    </location>
</feature>
<evidence type="ECO:0000313" key="5">
    <source>
        <dbReference type="EMBL" id="KAJ1353056.1"/>
    </source>
</evidence>
<keyword evidence="6" id="KW-1185">Reference proteome</keyword>
<feature type="compositionally biased region" description="Basic residues" evidence="4">
    <location>
        <begin position="68"/>
        <end position="78"/>
    </location>
</feature>
<feature type="region of interest" description="Disordered" evidence="4">
    <location>
        <begin position="367"/>
        <end position="420"/>
    </location>
</feature>
<dbReference type="GO" id="GO:0020037">
    <property type="term" value="F:heme binding"/>
    <property type="evidence" value="ECO:0007669"/>
    <property type="project" value="InterPro"/>
</dbReference>
<dbReference type="EMBL" id="JAHQIW010001584">
    <property type="protein sequence ID" value="KAJ1353056.1"/>
    <property type="molecule type" value="Genomic_DNA"/>
</dbReference>
<dbReference type="GO" id="GO:0019825">
    <property type="term" value="F:oxygen binding"/>
    <property type="evidence" value="ECO:0007669"/>
    <property type="project" value="InterPro"/>
</dbReference>
<dbReference type="Proteomes" id="UP001196413">
    <property type="component" value="Unassembled WGS sequence"/>
</dbReference>
<dbReference type="InterPro" id="IPR050532">
    <property type="entry name" value="Globin-like_OT"/>
</dbReference>
<name>A0AAD5MS08_PARTN</name>
<proteinExistence type="predicted"/>
<accession>A0AAD5MS08</accession>